<keyword evidence="3 5" id="KW-1133">Transmembrane helix</keyword>
<dbReference type="NCBIfam" id="TIGR03262">
    <property type="entry name" value="PhnU2"/>
    <property type="match status" value="1"/>
</dbReference>
<feature type="transmembrane region" description="Helical" evidence="5">
    <location>
        <begin position="34"/>
        <end position="58"/>
    </location>
</feature>
<dbReference type="PROSITE" id="PS50928">
    <property type="entry name" value="ABC_TM1"/>
    <property type="match status" value="2"/>
</dbReference>
<feature type="transmembrane region" description="Helical" evidence="5">
    <location>
        <begin position="269"/>
        <end position="289"/>
    </location>
</feature>
<feature type="transmembrane region" description="Helical" evidence="5">
    <location>
        <begin position="316"/>
        <end position="340"/>
    </location>
</feature>
<dbReference type="SUPFAM" id="SSF161098">
    <property type="entry name" value="MetI-like"/>
    <property type="match status" value="2"/>
</dbReference>
<dbReference type="InterPro" id="IPR035906">
    <property type="entry name" value="MetI-like_sf"/>
</dbReference>
<evidence type="ECO:0000256" key="4">
    <source>
        <dbReference type="ARBA" id="ARBA00023136"/>
    </source>
</evidence>
<sequence>MLGNVHDGEIDIAVVEPAEDMRRQSFDEANPRAWIAQLALLLMSAMLAMFLLMPLALVIGKCFVDADGRFIGLANFSGYLANSAVWTSALHSVAVACTVTSIVIPMAFTFAYALTRSCMPMKNAVRTVALLPLLAPTLLSAVSFIYWFGNAGLLKPLLHGHSIYGFSGIVCSLVYAAFPHVLMILVTALSLSDGRLYEAADAMGTSRLRKFVTITLPGAKYGLISATMVSFTICINDFGVPVVIGGPYTVLSTDIYKLIIGLQDFNRSAVVSLLLLCPALVAFAVDYFIRRKQQSQLGARSTPFQPKPSRGFDMAMLAYCGIVCLLMIAVVGISVFASFVKFWPYQMSLGLQHYKMGLIAAGIFDAYKNSLQMAACVALGGTAIVFGGAYLVEKTRGPRWLRGFINLCAILPMGVPGLVLGISYIFLFNAPANPLNGLYGTLALLAIVTVVHYYSSSHLTAVTALRQIDNEFEAVSASLKVPFYKTFWRVTVPVCLPSILQIARYLFVNGMTTVSAVAFLYSPDTQPASVAILNLDDAGQIGPAAAMATLVLVTAAFACLLFAAVSHGVLRRTQAWRTTRRG</sequence>
<feature type="transmembrane region" description="Helical" evidence="5">
    <location>
        <begin position="438"/>
        <end position="456"/>
    </location>
</feature>
<feature type="transmembrane region" description="Helical" evidence="5">
    <location>
        <begin position="541"/>
        <end position="570"/>
    </location>
</feature>
<evidence type="ECO:0000256" key="2">
    <source>
        <dbReference type="ARBA" id="ARBA00022692"/>
    </source>
</evidence>
<feature type="domain" description="ABC transmembrane type-1" evidence="6">
    <location>
        <begin position="89"/>
        <end position="286"/>
    </location>
</feature>
<dbReference type="InterPro" id="IPR000515">
    <property type="entry name" value="MetI-like"/>
</dbReference>
<dbReference type="Proteomes" id="UP001319874">
    <property type="component" value="Chromosome 3"/>
</dbReference>
<comment type="similarity">
    <text evidence="5">Belongs to the binding-protein-dependent transport system permease family.</text>
</comment>
<feature type="transmembrane region" description="Helical" evidence="5">
    <location>
        <begin position="502"/>
        <end position="521"/>
    </location>
</feature>
<dbReference type="EMBL" id="AP024957">
    <property type="protein sequence ID" value="BCZ83401.1"/>
    <property type="molecule type" value="Genomic_DNA"/>
</dbReference>
<organism evidence="7 8">
    <name type="scientific">Paraburkholderia terrae</name>
    <dbReference type="NCBI Taxonomy" id="311230"/>
    <lineage>
        <taxon>Bacteria</taxon>
        <taxon>Pseudomonadati</taxon>
        <taxon>Pseudomonadota</taxon>
        <taxon>Betaproteobacteria</taxon>
        <taxon>Burkholderiales</taxon>
        <taxon>Burkholderiaceae</taxon>
        <taxon>Paraburkholderia</taxon>
    </lineage>
</organism>
<reference evidence="7 8" key="1">
    <citation type="journal article" date="2022" name="Front. Microbiol.">
        <title>Identification and characterization of a novel class of self-sufficient cytochrome P450 hydroxylase involved in cyclohexanecarboxylate degradation in Paraburkholderia terrae strain KU-64.</title>
        <authorList>
            <person name="Yamamoto T."/>
            <person name="Hasegawa Y."/>
            <person name="Iwaki H."/>
        </authorList>
    </citation>
    <scope>NUCLEOTIDE SEQUENCE [LARGE SCALE GENOMIC DNA]</scope>
    <source>
        <strain evidence="7 8">KU-64</strain>
    </source>
</reference>
<feature type="transmembrane region" description="Helical" evidence="5">
    <location>
        <begin position="404"/>
        <end position="426"/>
    </location>
</feature>
<dbReference type="Gene3D" id="1.10.3720.10">
    <property type="entry name" value="MetI-like"/>
    <property type="match status" value="2"/>
</dbReference>
<dbReference type="PANTHER" id="PTHR43496">
    <property type="entry name" value="PROTEIN LPLB"/>
    <property type="match status" value="1"/>
</dbReference>
<dbReference type="InterPro" id="IPR017664">
    <property type="entry name" value="AminoethylPonate_ABC_perm-1"/>
</dbReference>
<accession>A0ABN6JRL7</accession>
<dbReference type="Pfam" id="PF00528">
    <property type="entry name" value="BPD_transp_1"/>
    <property type="match status" value="2"/>
</dbReference>
<keyword evidence="8" id="KW-1185">Reference proteome</keyword>
<feature type="transmembrane region" description="Helical" evidence="5">
    <location>
        <begin position="127"/>
        <end position="148"/>
    </location>
</feature>
<feature type="transmembrane region" description="Helical" evidence="5">
    <location>
        <begin position="163"/>
        <end position="191"/>
    </location>
</feature>
<feature type="transmembrane region" description="Helical" evidence="5">
    <location>
        <begin position="93"/>
        <end position="115"/>
    </location>
</feature>
<feature type="domain" description="ABC transmembrane type-1" evidence="6">
    <location>
        <begin position="367"/>
        <end position="562"/>
    </location>
</feature>
<evidence type="ECO:0000256" key="3">
    <source>
        <dbReference type="ARBA" id="ARBA00022989"/>
    </source>
</evidence>
<keyword evidence="4 5" id="KW-0472">Membrane</keyword>
<evidence type="ECO:0000313" key="8">
    <source>
        <dbReference type="Proteomes" id="UP001319874"/>
    </source>
</evidence>
<proteinExistence type="inferred from homology"/>
<dbReference type="CDD" id="cd06261">
    <property type="entry name" value="TM_PBP2"/>
    <property type="match status" value="1"/>
</dbReference>
<keyword evidence="5" id="KW-0813">Transport</keyword>
<evidence type="ECO:0000256" key="5">
    <source>
        <dbReference type="RuleBase" id="RU363032"/>
    </source>
</evidence>
<keyword evidence="2 5" id="KW-0812">Transmembrane</keyword>
<feature type="transmembrane region" description="Helical" evidence="5">
    <location>
        <begin position="211"/>
        <end position="233"/>
    </location>
</feature>
<name>A0ABN6JRL7_9BURK</name>
<dbReference type="PANTHER" id="PTHR43496:SF1">
    <property type="entry name" value="POLYGALACTURONAN_RHAMNOGALACTURONAN TRANSPORT SYSTEM PERMEASE PROTEIN YTEP"/>
    <property type="match status" value="1"/>
</dbReference>
<gene>
    <name evidence="7" type="ORF">PTKU64_70760</name>
</gene>
<evidence type="ECO:0000259" key="6">
    <source>
        <dbReference type="PROSITE" id="PS50928"/>
    </source>
</evidence>
<feature type="transmembrane region" description="Helical" evidence="5">
    <location>
        <begin position="371"/>
        <end position="392"/>
    </location>
</feature>
<evidence type="ECO:0000313" key="7">
    <source>
        <dbReference type="EMBL" id="BCZ83401.1"/>
    </source>
</evidence>
<comment type="subcellular location">
    <subcellularLocation>
        <location evidence="1 5">Cell membrane</location>
        <topology evidence="1 5">Multi-pass membrane protein</topology>
    </subcellularLocation>
</comment>
<evidence type="ECO:0000256" key="1">
    <source>
        <dbReference type="ARBA" id="ARBA00004651"/>
    </source>
</evidence>
<protein>
    <submittedName>
        <fullName evidence="7">Iron ABC transporter permease</fullName>
    </submittedName>
</protein>